<evidence type="ECO:0000256" key="1">
    <source>
        <dbReference type="ARBA" id="ARBA00023002"/>
    </source>
</evidence>
<dbReference type="Proteomes" id="UP000783287">
    <property type="component" value="Unassembled WGS sequence"/>
</dbReference>
<dbReference type="SUPFAM" id="SSF52518">
    <property type="entry name" value="Thiamin diphosphate-binding fold (THDP-binding)"/>
    <property type="match status" value="1"/>
</dbReference>
<dbReference type="SUPFAM" id="SSF52922">
    <property type="entry name" value="TK C-terminal domain-like"/>
    <property type="match status" value="1"/>
</dbReference>
<dbReference type="InterPro" id="IPR029061">
    <property type="entry name" value="THDP-binding"/>
</dbReference>
<proteinExistence type="predicted"/>
<feature type="domain" description="Pyruvate/ketoisovalerate oxidoreductase catalytic" evidence="2">
    <location>
        <begin position="19"/>
        <end position="186"/>
    </location>
</feature>
<dbReference type="InterPro" id="IPR002869">
    <property type="entry name" value="Pyrv_flavodox_OxRed_cen"/>
</dbReference>
<name>A0A955RIR2_9BACT</name>
<protein>
    <submittedName>
        <fullName evidence="4">2-oxoacid:acceptor oxidoreductase subunit alpha</fullName>
    </submittedName>
</protein>
<dbReference type="Gene3D" id="3.40.50.970">
    <property type="match status" value="1"/>
</dbReference>
<dbReference type="Gene3D" id="3.40.920.10">
    <property type="entry name" value="Pyruvate-ferredoxin oxidoreductase, PFOR, domain III"/>
    <property type="match status" value="1"/>
</dbReference>
<dbReference type="InterPro" id="IPR022367">
    <property type="entry name" value="2-oxoacid/accept_OxRdtase_asu"/>
</dbReference>
<evidence type="ECO:0000313" key="5">
    <source>
        <dbReference type="Proteomes" id="UP000783287"/>
    </source>
</evidence>
<dbReference type="Gene3D" id="3.40.50.920">
    <property type="match status" value="1"/>
</dbReference>
<dbReference type="CDD" id="cd07034">
    <property type="entry name" value="TPP_PYR_PFOR_IOR-alpha_like"/>
    <property type="match status" value="1"/>
</dbReference>
<reference evidence="4" key="2">
    <citation type="journal article" date="2021" name="Microbiome">
        <title>Successional dynamics and alternative stable states in a saline activated sludge microbial community over 9 years.</title>
        <authorList>
            <person name="Wang Y."/>
            <person name="Ye J."/>
            <person name="Ju F."/>
            <person name="Liu L."/>
            <person name="Boyd J.A."/>
            <person name="Deng Y."/>
            <person name="Parks D.H."/>
            <person name="Jiang X."/>
            <person name="Yin X."/>
            <person name="Woodcroft B.J."/>
            <person name="Tyson G.W."/>
            <person name="Hugenholtz P."/>
            <person name="Polz M.F."/>
            <person name="Zhang T."/>
        </authorList>
    </citation>
    <scope>NUCLEOTIDE SEQUENCE</scope>
    <source>
        <strain evidence="4">HKST-UBA14</strain>
    </source>
</reference>
<dbReference type="Pfam" id="PF01855">
    <property type="entry name" value="POR_N"/>
    <property type="match status" value="1"/>
</dbReference>
<dbReference type="InterPro" id="IPR019752">
    <property type="entry name" value="Pyrv/ketoisovalerate_OxRed_cat"/>
</dbReference>
<keyword evidence="1" id="KW-0560">Oxidoreductase</keyword>
<dbReference type="AlphaFoldDB" id="A0A955RIR2"/>
<feature type="domain" description="Pyruvate flavodoxin/ferredoxin oxidoreductase pyrimidine binding" evidence="3">
    <location>
        <begin position="219"/>
        <end position="449"/>
    </location>
</feature>
<sequence>MKDKCYQQRIVIKIAGASGQGINSIGEVIARTLKNTGYKTFAYREYPSLIKGGYASYQIDFSDCNIDSSMAESDVLLCIGRAAIHKYLYTVKKNGLIIHSLKALILKPEEKEYLAKNNIEIEYIDALGMAMELGGHAIFTNIILSGVLWKYLGQELKYLEEEIKVEFADKPKYLEKDLQAVKHGYELPLKREALKPQFKLDQNWKSSMIITGNESLSLGAIAAGVRAYYAYPMTPSSSILSTMAKHYHDTGILVKQAEDEITAIQMTLGSMFVGTRALVATSGGGFDLMTESLSLAGITETPLVCVIAQRPGPATGLPTWTSSGDLNLAVYAGHGEFVRCVLAASDVTSAYELIQHALNIAEEIQIPVLVLTEKQIAESLYNIADLPEGIEIKRGLVESNFDELKPTDRFKITESGISPRWVPGQSHATYVANSDEHLEDGTLTEDAEPAKAMIDKRLRKIMALKNIMPEPTVYGSKIADYSFVGWGSVKSSVLDAMELLKDELSINYLHFDYVYPLKTTELEKFVKNSKKLVLIENNALGQLGKLIRQETGIEFKNKLLKYDGRPFFVDDIINWIEKN</sequence>
<evidence type="ECO:0000259" key="3">
    <source>
        <dbReference type="Pfam" id="PF01855"/>
    </source>
</evidence>
<dbReference type="InterPro" id="IPR002880">
    <property type="entry name" value="Pyrv_Fd/Flavodoxin_OxRdtase_N"/>
</dbReference>
<dbReference type="Pfam" id="PF01558">
    <property type="entry name" value="POR"/>
    <property type="match status" value="1"/>
</dbReference>
<evidence type="ECO:0000259" key="2">
    <source>
        <dbReference type="Pfam" id="PF01558"/>
    </source>
</evidence>
<dbReference type="InterPro" id="IPR009014">
    <property type="entry name" value="Transketo_C/PFOR_II"/>
</dbReference>
<dbReference type="SUPFAM" id="SSF53323">
    <property type="entry name" value="Pyruvate-ferredoxin oxidoreductase, PFOR, domain III"/>
    <property type="match status" value="1"/>
</dbReference>
<dbReference type="GO" id="GO:0006979">
    <property type="term" value="P:response to oxidative stress"/>
    <property type="evidence" value="ECO:0007669"/>
    <property type="project" value="TreeGrafter"/>
</dbReference>
<organism evidence="4 5">
    <name type="scientific">Candidatus Dojkabacteria bacterium</name>
    <dbReference type="NCBI Taxonomy" id="2099670"/>
    <lineage>
        <taxon>Bacteria</taxon>
        <taxon>Candidatus Dojkabacteria</taxon>
    </lineage>
</organism>
<comment type="caution">
    <text evidence="4">The sequence shown here is derived from an EMBL/GenBank/DDBJ whole genome shotgun (WGS) entry which is preliminary data.</text>
</comment>
<dbReference type="PANTHER" id="PTHR32154">
    <property type="entry name" value="PYRUVATE-FLAVODOXIN OXIDOREDUCTASE-RELATED"/>
    <property type="match status" value="1"/>
</dbReference>
<gene>
    <name evidence="4" type="ORF">KC909_02215</name>
</gene>
<dbReference type="InterPro" id="IPR050722">
    <property type="entry name" value="Pyruvate:ferred/Flavod_OxRd"/>
</dbReference>
<dbReference type="NCBIfam" id="TIGR03710">
    <property type="entry name" value="OAFO_sf"/>
    <property type="match status" value="1"/>
</dbReference>
<dbReference type="PANTHER" id="PTHR32154:SF20">
    <property type="entry name" value="2-OXOGLUTARATE OXIDOREDUCTASE SUBUNIT KORA"/>
    <property type="match status" value="1"/>
</dbReference>
<dbReference type="GO" id="GO:0016903">
    <property type="term" value="F:oxidoreductase activity, acting on the aldehyde or oxo group of donors"/>
    <property type="evidence" value="ECO:0007669"/>
    <property type="project" value="InterPro"/>
</dbReference>
<dbReference type="EMBL" id="JAGQLK010000032">
    <property type="protein sequence ID" value="MCA9383156.1"/>
    <property type="molecule type" value="Genomic_DNA"/>
</dbReference>
<reference evidence="4" key="1">
    <citation type="submission" date="2020-04" db="EMBL/GenBank/DDBJ databases">
        <authorList>
            <person name="Zhang T."/>
        </authorList>
    </citation>
    <scope>NUCLEOTIDE SEQUENCE</scope>
    <source>
        <strain evidence="4">HKST-UBA14</strain>
    </source>
</reference>
<evidence type="ECO:0000313" key="4">
    <source>
        <dbReference type="EMBL" id="MCA9383156.1"/>
    </source>
</evidence>
<accession>A0A955RIR2</accession>